<feature type="signal peptide" evidence="2">
    <location>
        <begin position="1"/>
        <end position="25"/>
    </location>
</feature>
<dbReference type="RefSeq" id="WP_256765050.1">
    <property type="nucleotide sequence ID" value="NZ_JANIGO010000004.1"/>
</dbReference>
<evidence type="ECO:0000256" key="2">
    <source>
        <dbReference type="SAM" id="SignalP"/>
    </source>
</evidence>
<proteinExistence type="predicted"/>
<sequence length="105" mass="11834">MKLSKTSALIAVMFAGVLSANLATAQTPVSRDVRQQERIEQGVQSGQLTTKETAHLEKRESKIEAAEARAGADGKMTKAEHRRIERMQNRTSKDIYRQKHDRQTQ</sequence>
<organism evidence="3 4">
    <name type="scientific">Limnobacter humi</name>
    <dbReference type="NCBI Taxonomy" id="1778671"/>
    <lineage>
        <taxon>Bacteria</taxon>
        <taxon>Pseudomonadati</taxon>
        <taxon>Pseudomonadota</taxon>
        <taxon>Betaproteobacteria</taxon>
        <taxon>Burkholderiales</taxon>
        <taxon>Burkholderiaceae</taxon>
        <taxon>Limnobacter</taxon>
    </lineage>
</organism>
<feature type="chain" id="PRO_5046860984" description="DUF4148 domain-containing protein" evidence="2">
    <location>
        <begin position="26"/>
        <end position="105"/>
    </location>
</feature>
<feature type="compositionally biased region" description="Polar residues" evidence="1">
    <location>
        <begin position="42"/>
        <end position="51"/>
    </location>
</feature>
<gene>
    <name evidence="3" type="ORF">NQT62_12485</name>
</gene>
<dbReference type="Proteomes" id="UP001204142">
    <property type="component" value="Unassembled WGS sequence"/>
</dbReference>
<comment type="caution">
    <text evidence="3">The sequence shown here is derived from an EMBL/GenBank/DDBJ whole genome shotgun (WGS) entry which is preliminary data.</text>
</comment>
<keyword evidence="2" id="KW-0732">Signal</keyword>
<keyword evidence="4" id="KW-1185">Reference proteome</keyword>
<evidence type="ECO:0008006" key="5">
    <source>
        <dbReference type="Google" id="ProtNLM"/>
    </source>
</evidence>
<protein>
    <recommendedName>
        <fullName evidence="5">DUF4148 domain-containing protein</fullName>
    </recommendedName>
</protein>
<reference evidence="3 4" key="1">
    <citation type="submission" date="2022-07" db="EMBL/GenBank/DDBJ databases">
        <authorList>
            <person name="Xamxidin M."/>
            <person name="Wu M."/>
        </authorList>
    </citation>
    <scope>NUCLEOTIDE SEQUENCE [LARGE SCALE GENOMIC DNA]</scope>
    <source>
        <strain evidence="3 4">NBRC 111650</strain>
    </source>
</reference>
<dbReference type="EMBL" id="JANIGO010000004">
    <property type="protein sequence ID" value="MCQ8897252.1"/>
    <property type="molecule type" value="Genomic_DNA"/>
</dbReference>
<feature type="region of interest" description="Disordered" evidence="1">
    <location>
        <begin position="41"/>
        <end position="105"/>
    </location>
</feature>
<accession>A0ABT1WIA6</accession>
<evidence type="ECO:0000256" key="1">
    <source>
        <dbReference type="SAM" id="MobiDB-lite"/>
    </source>
</evidence>
<evidence type="ECO:0000313" key="3">
    <source>
        <dbReference type="EMBL" id="MCQ8897252.1"/>
    </source>
</evidence>
<name>A0ABT1WIA6_9BURK</name>
<feature type="compositionally biased region" description="Basic and acidic residues" evidence="1">
    <location>
        <begin position="52"/>
        <end position="105"/>
    </location>
</feature>
<evidence type="ECO:0000313" key="4">
    <source>
        <dbReference type="Proteomes" id="UP001204142"/>
    </source>
</evidence>